<evidence type="ECO:0000256" key="1">
    <source>
        <dbReference type="ARBA" id="ARBA00004906"/>
    </source>
</evidence>
<dbReference type="AlphaFoldDB" id="A0AAV6SQQ0"/>
<evidence type="ECO:0000256" key="3">
    <source>
        <dbReference type="ARBA" id="ARBA00023043"/>
    </source>
</evidence>
<dbReference type="SMART" id="SM00253">
    <property type="entry name" value="SOCS"/>
    <property type="match status" value="1"/>
</dbReference>
<feature type="repeat" description="ANK" evidence="4">
    <location>
        <begin position="116"/>
        <end position="148"/>
    </location>
</feature>
<sequence length="583" mass="65858">MTTETKDDFYQSEDDLDEDEATQYMIEQSLIQYRKLKGLNPSDLKPSEDPDEIFKAIKEGDEDTLNRLAEQPESLSRVDERGWIPLHEAAVQHNKRIIEIIFSASPPGAAQCRTLKGETPLFLAVVHGLRENATFLLQNGSSPDLQNDEQDSPLVAAILNDQYDLATLLLRHRANVDQTGPLNRTALHESAFLGLENFVYLLLESGAKPNSCDIKMKTPLALAAQNGHLNVVEVLVQKGANVRCESESGTILFEAAASGNPDIISILLEHGADPNVPLYSGHLPIHRVAYHGHRLALEQLIPVTKLEAIKESGMSPLHSAAAGGHAQCVQILLKAGFDPNFMLHSRVRCNYDDDRRSALFFAVSNNDLQCTRLLLEGGAMVNQDPISCLQVALRQGNYELINALLKFGANVNYYSRVNTTHFPSALQYALKDEVMLRMILNHGYDVKRCFDCPYGDNSHDYAPWMTTVIKDMVFCEVITVSWLKHICAQVVRIMLDYTDQVSFCTKLKEALEEQKQWSEICHLQRNARSLKHLCRLRIREHLRCMRLRSPAFINFLPLPPRLKDYLHYKEFDIYSRGSMITFV</sequence>
<feature type="repeat" description="ANK" evidence="4">
    <location>
        <begin position="312"/>
        <end position="344"/>
    </location>
</feature>
<keyword evidence="2" id="KW-0677">Repeat</keyword>
<dbReference type="SMART" id="SM00969">
    <property type="entry name" value="SOCS_box"/>
    <property type="match status" value="1"/>
</dbReference>
<feature type="repeat" description="ANK" evidence="4">
    <location>
        <begin position="384"/>
        <end position="416"/>
    </location>
</feature>
<dbReference type="PROSITE" id="PS50088">
    <property type="entry name" value="ANK_REPEAT"/>
    <property type="match status" value="6"/>
</dbReference>
<proteinExistence type="predicted"/>
<protein>
    <submittedName>
        <fullName evidence="6">Dynein heavy chain 12, axonemal-like</fullName>
    </submittedName>
</protein>
<feature type="repeat" description="ANK" evidence="4">
    <location>
        <begin position="247"/>
        <end position="279"/>
    </location>
</feature>
<dbReference type="SMART" id="SM00248">
    <property type="entry name" value="ANK"/>
    <property type="match status" value="10"/>
</dbReference>
<feature type="repeat" description="ANK" evidence="4">
    <location>
        <begin position="182"/>
        <end position="214"/>
    </location>
</feature>
<dbReference type="InterPro" id="IPR050745">
    <property type="entry name" value="Multifunctional_regulatory"/>
</dbReference>
<keyword evidence="7" id="KW-1185">Reference proteome</keyword>
<feature type="domain" description="SOCS box" evidence="5">
    <location>
        <begin position="524"/>
        <end position="572"/>
    </location>
</feature>
<organism evidence="6 7">
    <name type="scientific">Solea senegalensis</name>
    <name type="common">Senegalese sole</name>
    <dbReference type="NCBI Taxonomy" id="28829"/>
    <lineage>
        <taxon>Eukaryota</taxon>
        <taxon>Metazoa</taxon>
        <taxon>Chordata</taxon>
        <taxon>Craniata</taxon>
        <taxon>Vertebrata</taxon>
        <taxon>Euteleostomi</taxon>
        <taxon>Actinopterygii</taxon>
        <taxon>Neopterygii</taxon>
        <taxon>Teleostei</taxon>
        <taxon>Neoteleostei</taxon>
        <taxon>Acanthomorphata</taxon>
        <taxon>Carangaria</taxon>
        <taxon>Pleuronectiformes</taxon>
        <taxon>Pleuronectoidei</taxon>
        <taxon>Soleidae</taxon>
        <taxon>Solea</taxon>
    </lineage>
</organism>
<comment type="caution">
    <text evidence="6">The sequence shown here is derived from an EMBL/GenBank/DDBJ whole genome shotgun (WGS) entry which is preliminary data.</text>
</comment>
<evidence type="ECO:0000313" key="6">
    <source>
        <dbReference type="EMBL" id="KAG7520105.1"/>
    </source>
</evidence>
<accession>A0AAV6SQQ0</accession>
<dbReference type="PANTHER" id="PTHR24189">
    <property type="entry name" value="MYOTROPHIN"/>
    <property type="match status" value="1"/>
</dbReference>
<feature type="repeat" description="ANK" evidence="4">
    <location>
        <begin position="215"/>
        <end position="247"/>
    </location>
</feature>
<dbReference type="FunFam" id="1.10.750.20:FF:000001">
    <property type="entry name" value="Ankyrin repeat and SOCS box containing 1"/>
    <property type="match status" value="1"/>
</dbReference>
<name>A0AAV6SQQ0_SOLSE</name>
<dbReference type="Pfam" id="PF12796">
    <property type="entry name" value="Ank_2"/>
    <property type="match status" value="4"/>
</dbReference>
<dbReference type="Proteomes" id="UP000693946">
    <property type="component" value="Linkage Group LG11"/>
</dbReference>
<dbReference type="InterPro" id="IPR002110">
    <property type="entry name" value="Ankyrin_rpt"/>
</dbReference>
<keyword evidence="3 4" id="KW-0040">ANK repeat</keyword>
<dbReference type="EMBL" id="JAGKHQ010000003">
    <property type="protein sequence ID" value="KAG7520105.1"/>
    <property type="molecule type" value="Genomic_DNA"/>
</dbReference>
<gene>
    <name evidence="6" type="ORF">JOB18_023414</name>
</gene>
<evidence type="ECO:0000256" key="2">
    <source>
        <dbReference type="ARBA" id="ARBA00022737"/>
    </source>
</evidence>
<comment type="pathway">
    <text evidence="1">Protein modification; protein ubiquitination.</text>
</comment>
<evidence type="ECO:0000259" key="5">
    <source>
        <dbReference type="PROSITE" id="PS50225"/>
    </source>
</evidence>
<dbReference type="Pfam" id="PF07525">
    <property type="entry name" value="SOCS_box"/>
    <property type="match status" value="1"/>
</dbReference>
<dbReference type="PROSITE" id="PS50225">
    <property type="entry name" value="SOCS"/>
    <property type="match status" value="1"/>
</dbReference>
<evidence type="ECO:0000256" key="4">
    <source>
        <dbReference type="PROSITE-ProRule" id="PRU00023"/>
    </source>
</evidence>
<dbReference type="PANTHER" id="PTHR24189:SF50">
    <property type="entry name" value="ANKYRIN REPEAT AND SOCS BOX PROTEIN 2"/>
    <property type="match status" value="1"/>
</dbReference>
<dbReference type="InterPro" id="IPR001496">
    <property type="entry name" value="SOCS_box"/>
</dbReference>
<dbReference type="PROSITE" id="PS50297">
    <property type="entry name" value="ANK_REP_REGION"/>
    <property type="match status" value="5"/>
</dbReference>
<reference evidence="6 7" key="1">
    <citation type="journal article" date="2021" name="Sci. Rep.">
        <title>Chromosome anchoring in Senegalese sole (Solea senegalensis) reveals sex-associated markers and genome rearrangements in flatfish.</title>
        <authorList>
            <person name="Guerrero-Cozar I."/>
            <person name="Gomez-Garrido J."/>
            <person name="Berbel C."/>
            <person name="Martinez-Blanch J.F."/>
            <person name="Alioto T."/>
            <person name="Claros M.G."/>
            <person name="Gagnaire P.A."/>
            <person name="Manchado M."/>
        </authorList>
    </citation>
    <scope>NUCLEOTIDE SEQUENCE [LARGE SCALE GENOMIC DNA]</scope>
    <source>
        <strain evidence="6">Sse05_10M</strain>
    </source>
</reference>
<evidence type="ECO:0000313" key="7">
    <source>
        <dbReference type="Proteomes" id="UP000693946"/>
    </source>
</evidence>